<dbReference type="AlphaFoldDB" id="A0A0D6B5D9"/>
<organism evidence="1 2">
    <name type="scientific">Rhodovulum sulfidophilum</name>
    <name type="common">Rhodobacter sulfidophilus</name>
    <dbReference type="NCBI Taxonomy" id="35806"/>
    <lineage>
        <taxon>Bacteria</taxon>
        <taxon>Pseudomonadati</taxon>
        <taxon>Pseudomonadota</taxon>
        <taxon>Alphaproteobacteria</taxon>
        <taxon>Rhodobacterales</taxon>
        <taxon>Paracoccaceae</taxon>
        <taxon>Rhodovulum</taxon>
    </lineage>
</organism>
<sequence>MSAFSVVILENPSPAAAVDRGPVGKVGMGASFNTTRMIDILLNFGILIADSPVMGEAGSWEAA</sequence>
<reference evidence="1 2" key="1">
    <citation type="submission" date="2015-02" db="EMBL/GenBank/DDBJ databases">
        <title>Genome sequene of Rhodovulum sulfidophilum DSM 2351.</title>
        <authorList>
            <person name="Nagao N."/>
        </authorList>
    </citation>
    <scope>NUCLEOTIDE SEQUENCE [LARGE SCALE GENOMIC DNA]</scope>
    <source>
        <strain evidence="1 2">DSM 2351</strain>
    </source>
</reference>
<dbReference type="KEGG" id="rsu:NHU_03222"/>
<dbReference type="EMBL" id="AP014800">
    <property type="protein sequence ID" value="BAQ70363.1"/>
    <property type="molecule type" value="Genomic_DNA"/>
</dbReference>
<gene>
    <name evidence="1" type="ORF">NHU_03222</name>
</gene>
<evidence type="ECO:0000313" key="2">
    <source>
        <dbReference type="Proteomes" id="UP000064912"/>
    </source>
</evidence>
<dbReference type="PATRIC" id="fig|35806.4.peg.3310"/>
<dbReference type="Proteomes" id="UP000064912">
    <property type="component" value="Chromosome"/>
</dbReference>
<accession>A0A0D6B5D9</accession>
<name>A0A0D6B5D9_RHOSU</name>
<evidence type="ECO:0000313" key="1">
    <source>
        <dbReference type="EMBL" id="BAQ70363.1"/>
    </source>
</evidence>
<proteinExistence type="predicted"/>
<protein>
    <submittedName>
        <fullName evidence="1">Uncharacterized protein</fullName>
    </submittedName>
</protein>